<evidence type="ECO:0000256" key="8">
    <source>
        <dbReference type="ARBA" id="ARBA00023012"/>
    </source>
</evidence>
<sequence length="427" mass="46779">MRGKRRLHDVLARQWIVFALVLLAGFAAMTVLTAYMLEDRLIDDRLRDVGRQQGLHSPGPLPPGFMLVARRQADDALRERTAGQPLDAIREFRLPDGRYLHVLAMRDGRGAESLLVHDATAHLAVNPALVRAWPWLLLIATALALVAWALAHRFVARVSGQARELVARFSEAEGPHDLHALADAQGIFEFSELARLNAKVWESRRAVLDRERETLAFLAHELRTPLQSARTSLALLDALPERVEHAAWQRLHRAVGRLARASHALLWLGDGQAAPPRPCKPLRLLGTLVEELAPLAAAKGQTLRMPSGPDIDWPMPGEVAETILNNLLLNAIQHGDRGEIRIQVHGTTLGIDNPLPDRPAPSGFGVGRQLAERLVERFGGTLRQRALPGHRLRVEVDVGPGGTVPAQPERNAAGDGLASSRPGGVRN</sequence>
<evidence type="ECO:0000313" key="12">
    <source>
        <dbReference type="Proteomes" id="UP000318212"/>
    </source>
</evidence>
<dbReference type="Gene3D" id="3.30.565.10">
    <property type="entry name" value="Histidine kinase-like ATPase, C-terminal domain"/>
    <property type="match status" value="1"/>
</dbReference>
<comment type="caution">
    <text evidence="11">The sequence shown here is derived from an EMBL/GenBank/DDBJ whole genome shotgun (WGS) entry which is preliminary data.</text>
</comment>
<keyword evidence="8" id="KW-0902">Two-component regulatory system</keyword>
<feature type="region of interest" description="Disordered" evidence="9">
    <location>
        <begin position="397"/>
        <end position="427"/>
    </location>
</feature>
<evidence type="ECO:0000256" key="5">
    <source>
        <dbReference type="ARBA" id="ARBA00022553"/>
    </source>
</evidence>
<reference evidence="11 12" key="1">
    <citation type="submission" date="2019-06" db="EMBL/GenBank/DDBJ databases">
        <title>Lysobacter alkalisoli sp. nov. isolated from saline soil.</title>
        <authorList>
            <person name="Sun J.-Q."/>
            <person name="Xu L."/>
        </authorList>
    </citation>
    <scope>NUCLEOTIDE SEQUENCE [LARGE SCALE GENOMIC DNA]</scope>
    <source>
        <strain evidence="11 12">JCM 31130</strain>
    </source>
</reference>
<organism evidence="11 12">
    <name type="scientific">Marilutibacter aestuarii</name>
    <dbReference type="NCBI Taxonomy" id="1706195"/>
    <lineage>
        <taxon>Bacteria</taxon>
        <taxon>Pseudomonadati</taxon>
        <taxon>Pseudomonadota</taxon>
        <taxon>Gammaproteobacteria</taxon>
        <taxon>Lysobacterales</taxon>
        <taxon>Lysobacteraceae</taxon>
        <taxon>Marilutibacter</taxon>
    </lineage>
</organism>
<comment type="subcellular location">
    <subcellularLocation>
        <location evidence="2">Cell membrane</location>
        <topology evidence="2">Multi-pass membrane protein</topology>
    </subcellularLocation>
</comment>
<evidence type="ECO:0000256" key="7">
    <source>
        <dbReference type="ARBA" id="ARBA00022777"/>
    </source>
</evidence>
<name>A0A507ZXI5_9GAMM</name>
<evidence type="ECO:0000256" key="1">
    <source>
        <dbReference type="ARBA" id="ARBA00000085"/>
    </source>
</evidence>
<evidence type="ECO:0000256" key="2">
    <source>
        <dbReference type="ARBA" id="ARBA00004651"/>
    </source>
</evidence>
<comment type="catalytic activity">
    <reaction evidence="1">
        <text>ATP + protein L-histidine = ADP + protein N-phospho-L-histidine.</text>
        <dbReference type="EC" id="2.7.13.3"/>
    </reaction>
</comment>
<accession>A0A507ZXI5</accession>
<dbReference type="OrthoDB" id="8807260at2"/>
<protein>
    <recommendedName>
        <fullName evidence="3">histidine kinase</fullName>
        <ecNumber evidence="3">2.7.13.3</ecNumber>
    </recommendedName>
</protein>
<dbReference type="InterPro" id="IPR003661">
    <property type="entry name" value="HisK_dim/P_dom"/>
</dbReference>
<keyword evidence="5" id="KW-0597">Phosphoprotein</keyword>
<keyword evidence="10" id="KW-1133">Transmembrane helix</keyword>
<proteinExistence type="predicted"/>
<dbReference type="RefSeq" id="WP_141519069.1">
    <property type="nucleotide sequence ID" value="NZ_VICE01000111.1"/>
</dbReference>
<dbReference type="Gene3D" id="1.10.287.130">
    <property type="match status" value="1"/>
</dbReference>
<dbReference type="AlphaFoldDB" id="A0A507ZXI5"/>
<evidence type="ECO:0000256" key="6">
    <source>
        <dbReference type="ARBA" id="ARBA00022679"/>
    </source>
</evidence>
<dbReference type="SUPFAM" id="SSF55874">
    <property type="entry name" value="ATPase domain of HSP90 chaperone/DNA topoisomerase II/histidine kinase"/>
    <property type="match status" value="1"/>
</dbReference>
<dbReference type="SUPFAM" id="SSF47384">
    <property type="entry name" value="Homodimeric domain of signal transducing histidine kinase"/>
    <property type="match status" value="1"/>
</dbReference>
<feature type="transmembrane region" description="Helical" evidence="10">
    <location>
        <begin position="132"/>
        <end position="151"/>
    </location>
</feature>
<dbReference type="InterPro" id="IPR050980">
    <property type="entry name" value="2C_sensor_his_kinase"/>
</dbReference>
<evidence type="ECO:0000256" key="9">
    <source>
        <dbReference type="SAM" id="MobiDB-lite"/>
    </source>
</evidence>
<evidence type="ECO:0000256" key="4">
    <source>
        <dbReference type="ARBA" id="ARBA00022475"/>
    </source>
</evidence>
<gene>
    <name evidence="11" type="ORF">FKV25_12190</name>
</gene>
<feature type="transmembrane region" description="Helical" evidence="10">
    <location>
        <begin position="12"/>
        <end position="37"/>
    </location>
</feature>
<keyword evidence="10" id="KW-0472">Membrane</keyword>
<dbReference type="GO" id="GO:0000155">
    <property type="term" value="F:phosphorelay sensor kinase activity"/>
    <property type="evidence" value="ECO:0007669"/>
    <property type="project" value="InterPro"/>
</dbReference>
<keyword evidence="4" id="KW-1003">Cell membrane</keyword>
<dbReference type="PANTHER" id="PTHR44936">
    <property type="entry name" value="SENSOR PROTEIN CREC"/>
    <property type="match status" value="1"/>
</dbReference>
<evidence type="ECO:0000256" key="10">
    <source>
        <dbReference type="SAM" id="Phobius"/>
    </source>
</evidence>
<keyword evidence="10" id="KW-0812">Transmembrane</keyword>
<evidence type="ECO:0000256" key="3">
    <source>
        <dbReference type="ARBA" id="ARBA00012438"/>
    </source>
</evidence>
<keyword evidence="7 11" id="KW-0418">Kinase</keyword>
<keyword evidence="6" id="KW-0808">Transferase</keyword>
<dbReference type="EMBL" id="VICE01000111">
    <property type="protein sequence ID" value="TQD42219.1"/>
    <property type="molecule type" value="Genomic_DNA"/>
</dbReference>
<dbReference type="EC" id="2.7.13.3" evidence="3"/>
<dbReference type="CDD" id="cd00082">
    <property type="entry name" value="HisKA"/>
    <property type="match status" value="1"/>
</dbReference>
<dbReference type="PANTHER" id="PTHR44936:SF9">
    <property type="entry name" value="SENSOR PROTEIN CREC"/>
    <property type="match status" value="1"/>
</dbReference>
<evidence type="ECO:0000313" key="11">
    <source>
        <dbReference type="EMBL" id="TQD42219.1"/>
    </source>
</evidence>
<keyword evidence="12" id="KW-1185">Reference proteome</keyword>
<dbReference type="Proteomes" id="UP000318212">
    <property type="component" value="Unassembled WGS sequence"/>
</dbReference>
<dbReference type="InterPro" id="IPR036097">
    <property type="entry name" value="HisK_dim/P_sf"/>
</dbReference>
<dbReference type="InterPro" id="IPR036890">
    <property type="entry name" value="HATPase_C_sf"/>
</dbReference>